<proteinExistence type="inferred from homology"/>
<sequence length="241" mass="26589">VKKIGLLGGMSWESTSHYYDAINKRTKEILGGFHSAEIILYSVDFEVIEKLQSIGDWDGQASILKEAAKIIELAGADFLVVCSNTMHKVASEIERAIKIPLLHIVDATAEQLLIDGIDKIGLIGTSFTMKEDFYKKKLENNYGIAVIVPNHSDQKKINNIIYNELCQGIIDDNSREDYLNIIEKLAANGAQAVVLGCTEIGMLISSEDANVPLYDTTLIHSRCAVDYALASSGMRNETKHI</sequence>
<protein>
    <recommendedName>
        <fullName evidence="4">Aspartate racemase</fullName>
    </recommendedName>
</protein>
<dbReference type="Pfam" id="PF01177">
    <property type="entry name" value="Asp_Glu_race"/>
    <property type="match status" value="1"/>
</dbReference>
<evidence type="ECO:0008006" key="4">
    <source>
        <dbReference type="Google" id="ProtNLM"/>
    </source>
</evidence>
<evidence type="ECO:0000256" key="2">
    <source>
        <dbReference type="ARBA" id="ARBA00023235"/>
    </source>
</evidence>
<organism evidence="3">
    <name type="scientific">marine metagenome</name>
    <dbReference type="NCBI Taxonomy" id="408172"/>
    <lineage>
        <taxon>unclassified sequences</taxon>
        <taxon>metagenomes</taxon>
        <taxon>ecological metagenomes</taxon>
    </lineage>
</organism>
<dbReference type="PANTHER" id="PTHR21198:SF7">
    <property type="entry name" value="ASPARTATE-GLUTAMATE RACEMASE FAMILY"/>
    <property type="match status" value="1"/>
</dbReference>
<dbReference type="Gene3D" id="3.40.50.1860">
    <property type="match status" value="2"/>
</dbReference>
<comment type="similarity">
    <text evidence="1">Belongs to the aspartate/glutamate racemases family.</text>
</comment>
<dbReference type="InterPro" id="IPR001920">
    <property type="entry name" value="Asp/Glu_race"/>
</dbReference>
<keyword evidence="2" id="KW-0413">Isomerase</keyword>
<dbReference type="AlphaFoldDB" id="A0A381N8U0"/>
<accession>A0A381N8U0</accession>
<evidence type="ECO:0000313" key="3">
    <source>
        <dbReference type="EMBL" id="SUZ50128.1"/>
    </source>
</evidence>
<dbReference type="NCBIfam" id="TIGR00035">
    <property type="entry name" value="asp_race"/>
    <property type="match status" value="1"/>
</dbReference>
<dbReference type="SUPFAM" id="SSF53681">
    <property type="entry name" value="Aspartate/glutamate racemase"/>
    <property type="match status" value="2"/>
</dbReference>
<evidence type="ECO:0000256" key="1">
    <source>
        <dbReference type="ARBA" id="ARBA00007847"/>
    </source>
</evidence>
<feature type="non-terminal residue" evidence="3">
    <location>
        <position position="1"/>
    </location>
</feature>
<dbReference type="InterPro" id="IPR015942">
    <property type="entry name" value="Asp/Glu/hydantoin_racemase"/>
</dbReference>
<dbReference type="GO" id="GO:0047661">
    <property type="term" value="F:amino-acid racemase activity"/>
    <property type="evidence" value="ECO:0007669"/>
    <property type="project" value="InterPro"/>
</dbReference>
<dbReference type="PANTHER" id="PTHR21198">
    <property type="entry name" value="GLUTAMATE RACEMASE"/>
    <property type="match status" value="1"/>
</dbReference>
<gene>
    <name evidence="3" type="ORF">METZ01_LOCUS2982</name>
</gene>
<reference evidence="3" key="1">
    <citation type="submission" date="2018-05" db="EMBL/GenBank/DDBJ databases">
        <authorList>
            <person name="Lanie J.A."/>
            <person name="Ng W.-L."/>
            <person name="Kazmierczak K.M."/>
            <person name="Andrzejewski T.M."/>
            <person name="Davidsen T.M."/>
            <person name="Wayne K.J."/>
            <person name="Tettelin H."/>
            <person name="Glass J.I."/>
            <person name="Rusch D."/>
            <person name="Podicherti R."/>
            <person name="Tsui H.-C.T."/>
            <person name="Winkler M.E."/>
        </authorList>
    </citation>
    <scope>NUCLEOTIDE SEQUENCE</scope>
</reference>
<dbReference type="InterPro" id="IPR004380">
    <property type="entry name" value="Asp_race"/>
</dbReference>
<dbReference type="EMBL" id="UINC01000155">
    <property type="protein sequence ID" value="SUZ50128.1"/>
    <property type="molecule type" value="Genomic_DNA"/>
</dbReference>
<name>A0A381N8U0_9ZZZZ</name>